<name>A0A8C0W1W2_CASCN</name>
<sequence length="282" mass="32583">MREENCTSYLHILEIKMEAFHKVLEQLYKKVLLGATLENDSHNFVFYLTPALPDPHFSTASSLGGLNTTGVQGSHKPSSVEVTTVPDSLLCVERSSELSCVREVKLLQLTVIRVMITRILSVETESHAKEKYRDIIKILLQTTEVDSKLICMFQNSDKLLSHMAAKCLALLLYFQLREKITLSNSWIAFCQKHLSQFSETGEVVHCLWTLTVVIKEILKIHLLLSHQKASNRKVNSTHFKYLWHFIYVLTWRNSIDKGIVAYNFQDVNSRIQRKSWKVWFLV</sequence>
<evidence type="ECO:0000313" key="1">
    <source>
        <dbReference type="Ensembl" id="ENSCCNP00000004424.1"/>
    </source>
</evidence>
<organism evidence="1">
    <name type="scientific">Castor canadensis</name>
    <name type="common">American beaver</name>
    <dbReference type="NCBI Taxonomy" id="51338"/>
    <lineage>
        <taxon>Eukaryota</taxon>
        <taxon>Metazoa</taxon>
        <taxon>Chordata</taxon>
        <taxon>Craniata</taxon>
        <taxon>Vertebrata</taxon>
        <taxon>Euteleostomi</taxon>
        <taxon>Mammalia</taxon>
        <taxon>Eutheria</taxon>
        <taxon>Euarchontoglires</taxon>
        <taxon>Glires</taxon>
        <taxon>Rodentia</taxon>
        <taxon>Castorimorpha</taxon>
        <taxon>Castoridae</taxon>
        <taxon>Castor</taxon>
    </lineage>
</organism>
<accession>A0A8C0W1W2</accession>
<dbReference type="PANTHER" id="PTHR16057">
    <property type="entry name" value="WINS1, 2 PROTEIN"/>
    <property type="match status" value="1"/>
</dbReference>
<gene>
    <name evidence="1" type="primary">Lins1</name>
</gene>
<dbReference type="InterPro" id="IPR024875">
    <property type="entry name" value="Protein_Lines"/>
</dbReference>
<dbReference type="Ensembl" id="ENSCCNT00000005799.1">
    <property type="protein sequence ID" value="ENSCCNP00000004424.1"/>
    <property type="gene ID" value="ENSCCNG00000004590.1"/>
</dbReference>
<dbReference type="AlphaFoldDB" id="A0A8C0W1W2"/>
<reference evidence="1" key="1">
    <citation type="submission" date="2023-09" db="UniProtKB">
        <authorList>
            <consortium name="Ensembl"/>
        </authorList>
    </citation>
    <scope>IDENTIFICATION</scope>
</reference>
<protein>
    <submittedName>
        <fullName evidence="1">Uncharacterized protein</fullName>
    </submittedName>
</protein>
<proteinExistence type="predicted"/>
<dbReference type="PANTHER" id="PTHR16057:SF1">
    <property type="entry name" value="PROTEIN LINES HOMOLOG 1"/>
    <property type="match status" value="1"/>
</dbReference>